<dbReference type="KEGG" id="aplc:110988723"/>
<dbReference type="PANTHER" id="PTHR46682:SF1">
    <property type="entry name" value="ADHESION G-PROTEIN COUPLED RECEPTOR V1"/>
    <property type="match status" value="1"/>
</dbReference>
<evidence type="ECO:0000256" key="3">
    <source>
        <dbReference type="ARBA" id="ARBA00022989"/>
    </source>
</evidence>
<dbReference type="Proteomes" id="UP000694845">
    <property type="component" value="Unplaced"/>
</dbReference>
<comment type="subcellular location">
    <subcellularLocation>
        <location evidence="1">Membrane</location>
        <topology evidence="1">Multi-pass membrane protein</topology>
    </subcellularLocation>
</comment>
<keyword evidence="2 5" id="KW-0812">Transmembrane</keyword>
<dbReference type="GO" id="GO:0007166">
    <property type="term" value="P:cell surface receptor signaling pathway"/>
    <property type="evidence" value="ECO:0007669"/>
    <property type="project" value="InterPro"/>
</dbReference>
<evidence type="ECO:0000256" key="1">
    <source>
        <dbReference type="ARBA" id="ARBA00004141"/>
    </source>
</evidence>
<evidence type="ECO:0000256" key="2">
    <source>
        <dbReference type="ARBA" id="ARBA00022692"/>
    </source>
</evidence>
<gene>
    <name evidence="8" type="primary">LOC110988723</name>
</gene>
<feature type="transmembrane region" description="Helical" evidence="5">
    <location>
        <begin position="33"/>
        <end position="53"/>
    </location>
</feature>
<evidence type="ECO:0000313" key="7">
    <source>
        <dbReference type="Proteomes" id="UP000694845"/>
    </source>
</evidence>
<evidence type="ECO:0000256" key="4">
    <source>
        <dbReference type="ARBA" id="ARBA00023136"/>
    </source>
</evidence>
<dbReference type="InterPro" id="IPR000832">
    <property type="entry name" value="GPCR_2_secretin-like"/>
</dbReference>
<evidence type="ECO:0000256" key="5">
    <source>
        <dbReference type="SAM" id="Phobius"/>
    </source>
</evidence>
<keyword evidence="3 5" id="KW-1133">Transmembrane helix</keyword>
<feature type="domain" description="G-protein coupled receptors family 2 profile 2" evidence="6">
    <location>
        <begin position="1"/>
        <end position="113"/>
    </location>
</feature>
<feature type="transmembrane region" description="Helical" evidence="5">
    <location>
        <begin position="6"/>
        <end position="26"/>
    </location>
</feature>
<dbReference type="GO" id="GO:0016020">
    <property type="term" value="C:membrane"/>
    <property type="evidence" value="ECO:0007669"/>
    <property type="project" value="UniProtKB-SubCell"/>
</dbReference>
<dbReference type="InterPro" id="IPR017981">
    <property type="entry name" value="GPCR_2-like_7TM"/>
</dbReference>
<dbReference type="GO" id="GO:0005737">
    <property type="term" value="C:cytoplasm"/>
    <property type="evidence" value="ECO:0007669"/>
    <property type="project" value="TreeGrafter"/>
</dbReference>
<dbReference type="Gene3D" id="1.20.1070.10">
    <property type="entry name" value="Rhodopsin 7-helix transmembrane proteins"/>
    <property type="match status" value="1"/>
</dbReference>
<dbReference type="GO" id="GO:0071277">
    <property type="term" value="P:cellular response to calcium ion"/>
    <property type="evidence" value="ECO:0007669"/>
    <property type="project" value="TreeGrafter"/>
</dbReference>
<dbReference type="GO" id="GO:0004930">
    <property type="term" value="F:G protein-coupled receptor activity"/>
    <property type="evidence" value="ECO:0007669"/>
    <property type="project" value="InterPro"/>
</dbReference>
<dbReference type="PROSITE" id="PS50261">
    <property type="entry name" value="G_PROTEIN_RECEP_F2_4"/>
    <property type="match status" value="1"/>
</dbReference>
<accession>A0A8B7ZXC6</accession>
<dbReference type="InterPro" id="IPR026919">
    <property type="entry name" value="ADGRV1"/>
</dbReference>
<organism evidence="7 8">
    <name type="scientific">Acanthaster planci</name>
    <name type="common">Crown-of-thorns starfish</name>
    <dbReference type="NCBI Taxonomy" id="133434"/>
    <lineage>
        <taxon>Eukaryota</taxon>
        <taxon>Metazoa</taxon>
        <taxon>Echinodermata</taxon>
        <taxon>Eleutherozoa</taxon>
        <taxon>Asterozoa</taxon>
        <taxon>Asteroidea</taxon>
        <taxon>Valvatacea</taxon>
        <taxon>Valvatida</taxon>
        <taxon>Acanthasteridae</taxon>
        <taxon>Acanthaster</taxon>
    </lineage>
</organism>
<reference evidence="8" key="1">
    <citation type="submission" date="2025-08" db="UniProtKB">
        <authorList>
            <consortium name="RefSeq"/>
        </authorList>
    </citation>
    <scope>IDENTIFICATION</scope>
</reference>
<proteinExistence type="predicted"/>
<dbReference type="RefSeq" id="XP_022108201.1">
    <property type="nucleotide sequence ID" value="XM_022252509.1"/>
</dbReference>
<name>A0A8B7ZXC6_ACAPL</name>
<dbReference type="OrthoDB" id="2324346at2759"/>
<evidence type="ECO:0000259" key="6">
    <source>
        <dbReference type="PROSITE" id="PS50261"/>
    </source>
</evidence>
<keyword evidence="7" id="KW-1185">Reference proteome</keyword>
<protein>
    <submittedName>
        <fullName evidence="8">G-protein coupled receptor 98-like isoform X1</fullName>
    </submittedName>
</protein>
<dbReference type="PANTHER" id="PTHR46682">
    <property type="entry name" value="ADHESION G-PROTEIN COUPLED RECEPTOR V1"/>
    <property type="match status" value="1"/>
</dbReference>
<dbReference type="GeneID" id="110988723"/>
<sequence length="113" mass="12720">MGWFSTLNNQVGLLCAIIAHAICSVFSMFSAKLLMHMCVAAMSLQIIFVISAYVSSSVSAPSCAALRVLIHFSFLAQFTWKALQAFILWKVFVINDEHTNRYNILFIVIDWLV</sequence>
<evidence type="ECO:0000313" key="8">
    <source>
        <dbReference type="RefSeq" id="XP_022108201.1"/>
    </source>
</evidence>
<dbReference type="Pfam" id="PF00002">
    <property type="entry name" value="7tm_2"/>
    <property type="match status" value="1"/>
</dbReference>
<dbReference type="GO" id="GO:0010855">
    <property type="term" value="F:adenylate cyclase inhibitor activity"/>
    <property type="evidence" value="ECO:0007669"/>
    <property type="project" value="TreeGrafter"/>
</dbReference>
<keyword evidence="4 5" id="KW-0472">Membrane</keyword>
<dbReference type="AlphaFoldDB" id="A0A8B7ZXC6"/>
<dbReference type="GO" id="GO:0001965">
    <property type="term" value="F:G-protein alpha-subunit binding"/>
    <property type="evidence" value="ECO:0007669"/>
    <property type="project" value="TreeGrafter"/>
</dbReference>